<proteinExistence type="predicted"/>
<name>A0A516NF59_9NOCA</name>
<dbReference type="AlphaFoldDB" id="A0A516NF59"/>
<feature type="transmembrane region" description="Helical" evidence="1">
    <location>
        <begin position="172"/>
        <end position="191"/>
    </location>
</feature>
<feature type="transmembrane region" description="Helical" evidence="1">
    <location>
        <begin position="58"/>
        <end position="78"/>
    </location>
</feature>
<sequence length="524" mass="54917">MVGVMIRMRLRLTARGMRSGRGAIGFWLGIVFGVIAAAITLLLVGFGAPDNLYGATNIAAALYTAWTLGWLCGPILTGSSDETLQPEHFRLLPLSNRQLAYGLAAAAFVGPAVLVNLLAFSGLVLIAARYSIGAVLVAVVGAVLQLIFVVLLSRALTGWIGAAMRSRRGRDLGVLLAGLLGLAYYPLNLIVGSLGPKLRDAPEGVGTLLRAVPSGWAAYAVESAASGHWLRALLPLAGLVVLSLLLWEAWAWLLGRRLTTPPAPAEEVRASGRAGLLDRLVPISPTGAVVRKELRTWWRDGRRRATLLPLLLIGFALPVFLAIQNGSTTFLPFSGAFVVWLAAMSATNLYGFDGTALWQTLVTPDAARADVRGRVLAWLLLVAPVAVIAAVVLPGAVGQTNMYPWALSTLPVLLGVGAAAVIFLSVYAPYPMPPNRGNPFASSGNPGCAKILMQLAVGLGQLVASLPVIALLGIGASLDNSFLLWSALPVGVAVGIGFGLLGVSVATKRLEARGPELLAEVKPR</sequence>
<organism evidence="2 3">
    <name type="scientific">Nocardia otitidiscaviarum</name>
    <dbReference type="NCBI Taxonomy" id="1823"/>
    <lineage>
        <taxon>Bacteria</taxon>
        <taxon>Bacillati</taxon>
        <taxon>Actinomycetota</taxon>
        <taxon>Actinomycetes</taxon>
        <taxon>Mycobacteriales</taxon>
        <taxon>Nocardiaceae</taxon>
        <taxon>Nocardia</taxon>
    </lineage>
</organism>
<feature type="transmembrane region" description="Helical" evidence="1">
    <location>
        <begin position="305"/>
        <end position="324"/>
    </location>
</feature>
<evidence type="ECO:0000313" key="3">
    <source>
        <dbReference type="Proteomes" id="UP000317039"/>
    </source>
</evidence>
<evidence type="ECO:0000313" key="2">
    <source>
        <dbReference type="EMBL" id="QDP77507.1"/>
    </source>
</evidence>
<feature type="transmembrane region" description="Helical" evidence="1">
    <location>
        <begin position="330"/>
        <end position="352"/>
    </location>
</feature>
<gene>
    <name evidence="2" type="ORF">FOH10_00860</name>
</gene>
<keyword evidence="1" id="KW-1133">Transmembrane helix</keyword>
<feature type="transmembrane region" description="Helical" evidence="1">
    <location>
        <begin position="373"/>
        <end position="393"/>
    </location>
</feature>
<feature type="transmembrane region" description="Helical" evidence="1">
    <location>
        <begin position="99"/>
        <end position="126"/>
    </location>
</feature>
<accession>A0A516NF59</accession>
<evidence type="ECO:0000256" key="1">
    <source>
        <dbReference type="SAM" id="Phobius"/>
    </source>
</evidence>
<feature type="transmembrane region" description="Helical" evidence="1">
    <location>
        <begin position="405"/>
        <end position="430"/>
    </location>
</feature>
<dbReference type="RefSeq" id="WP_143979247.1">
    <property type="nucleotide sequence ID" value="NZ_CP041695.1"/>
</dbReference>
<dbReference type="KEGG" id="nod:FOH10_00860"/>
<dbReference type="EMBL" id="CP041695">
    <property type="protein sequence ID" value="QDP77507.1"/>
    <property type="molecule type" value="Genomic_DNA"/>
</dbReference>
<feature type="transmembrane region" description="Helical" evidence="1">
    <location>
        <begin position="232"/>
        <end position="254"/>
    </location>
</feature>
<protein>
    <recommendedName>
        <fullName evidence="4">ABC-2 type transport system permease protein</fullName>
    </recommendedName>
</protein>
<reference evidence="2 3" key="1">
    <citation type="submission" date="2019-07" db="EMBL/GenBank/DDBJ databases">
        <title>Complete Genome Sequence and Methylome Analysis of Nocardia otitidis-caviarum NEB252.</title>
        <authorList>
            <person name="Fomenkov A."/>
            <person name="Anton B.P."/>
            <person name="Vincze T."/>
            <person name="Roberts R.J."/>
        </authorList>
    </citation>
    <scope>NUCLEOTIDE SEQUENCE [LARGE SCALE GENOMIC DNA]</scope>
    <source>
        <strain evidence="2 3">NEB252</strain>
    </source>
</reference>
<feature type="transmembrane region" description="Helical" evidence="1">
    <location>
        <begin position="21"/>
        <end position="46"/>
    </location>
</feature>
<keyword evidence="1" id="KW-0472">Membrane</keyword>
<feature type="transmembrane region" description="Helical" evidence="1">
    <location>
        <begin position="451"/>
        <end position="476"/>
    </location>
</feature>
<dbReference type="GeneID" id="80330953"/>
<feature type="transmembrane region" description="Helical" evidence="1">
    <location>
        <begin position="482"/>
        <end position="503"/>
    </location>
</feature>
<feature type="transmembrane region" description="Helical" evidence="1">
    <location>
        <begin position="132"/>
        <end position="152"/>
    </location>
</feature>
<dbReference type="Proteomes" id="UP000317039">
    <property type="component" value="Chromosome"/>
</dbReference>
<evidence type="ECO:0008006" key="4">
    <source>
        <dbReference type="Google" id="ProtNLM"/>
    </source>
</evidence>
<keyword evidence="1" id="KW-0812">Transmembrane</keyword>